<evidence type="ECO:0008006" key="5">
    <source>
        <dbReference type="Google" id="ProtNLM"/>
    </source>
</evidence>
<evidence type="ECO:0000313" key="3">
    <source>
        <dbReference type="Proteomes" id="UP000028719"/>
    </source>
</evidence>
<dbReference type="AlphaFoldDB" id="A0A1M4ZEA1"/>
<gene>
    <name evidence="1" type="ORF">IW16_08405</name>
    <name evidence="2" type="ORF">SAMN02787073_1571</name>
</gene>
<dbReference type="Proteomes" id="UP000184108">
    <property type="component" value="Unassembled WGS sequence"/>
</dbReference>
<evidence type="ECO:0000313" key="2">
    <source>
        <dbReference type="EMBL" id="SHF16285.1"/>
    </source>
</evidence>
<protein>
    <recommendedName>
        <fullName evidence="5">Lipoprotein</fullName>
    </recommendedName>
</protein>
<dbReference type="EMBL" id="FQVE01000002">
    <property type="protein sequence ID" value="SHF16285.1"/>
    <property type="molecule type" value="Genomic_DNA"/>
</dbReference>
<proteinExistence type="predicted"/>
<dbReference type="OrthoDB" id="1257188at2"/>
<sequence length="190" mass="22400">MKKTISYIFTIALLLTMFSCKSYIKPIHTESVPGSENITRKLILQNDSLDINFYGDYIFDKVDKNYVFFTNKDISHLLSNFKVQPSSQILFTYTKASIYNNMLGFYYAGKTLADVRNNFFIKTPEKEMQNGLLYTYEYKGYYIMECYRQQEKGIARFISLNNSTKQSVDKFRLENNNVFFDINSGLWMQM</sequence>
<reference evidence="1 3" key="1">
    <citation type="submission" date="2014-07" db="EMBL/GenBank/DDBJ databases">
        <title>Genome of Chryseobacterium vrystaatense LMG 22846.</title>
        <authorList>
            <person name="Pipes S.E."/>
            <person name="Stropko S.J."/>
            <person name="Newman J.D."/>
        </authorList>
    </citation>
    <scope>NUCLEOTIDE SEQUENCE [LARGE SCALE GENOMIC DNA]</scope>
    <source>
        <strain evidence="1 3">LMG 22846</strain>
    </source>
</reference>
<dbReference type="EMBL" id="JPRI01000002">
    <property type="protein sequence ID" value="KFF27263.1"/>
    <property type="molecule type" value="Genomic_DNA"/>
</dbReference>
<dbReference type="RefSeq" id="WP_034741975.1">
    <property type="nucleotide sequence ID" value="NZ_FQVE01000002.1"/>
</dbReference>
<name>A0A1M4ZEA1_9FLAO</name>
<accession>A0A1M4ZEA1</accession>
<evidence type="ECO:0000313" key="1">
    <source>
        <dbReference type="EMBL" id="KFF27263.1"/>
    </source>
</evidence>
<reference evidence="2" key="2">
    <citation type="submission" date="2016-11" db="EMBL/GenBank/DDBJ databases">
        <authorList>
            <person name="Jaros S."/>
            <person name="Januszkiewicz K."/>
            <person name="Wedrychowicz H."/>
        </authorList>
    </citation>
    <scope>NUCLEOTIDE SEQUENCE [LARGE SCALE GENOMIC DNA]</scope>
    <source>
        <strain evidence="2">YR203</strain>
    </source>
</reference>
<keyword evidence="3" id="KW-1185">Reference proteome</keyword>
<organism evidence="2 4">
    <name type="scientific">Chryseobacterium vrystaatense</name>
    <dbReference type="NCBI Taxonomy" id="307480"/>
    <lineage>
        <taxon>Bacteria</taxon>
        <taxon>Pseudomonadati</taxon>
        <taxon>Bacteroidota</taxon>
        <taxon>Flavobacteriia</taxon>
        <taxon>Flavobacteriales</taxon>
        <taxon>Weeksellaceae</taxon>
        <taxon>Chryseobacterium group</taxon>
        <taxon>Chryseobacterium</taxon>
    </lineage>
</organism>
<reference evidence="4" key="3">
    <citation type="submission" date="2016-11" db="EMBL/GenBank/DDBJ databases">
        <authorList>
            <person name="Varghese N."/>
            <person name="Submissions S."/>
        </authorList>
    </citation>
    <scope>NUCLEOTIDE SEQUENCE [LARGE SCALE GENOMIC DNA]</scope>
    <source>
        <strain evidence="4">YR203</strain>
    </source>
</reference>
<dbReference type="Proteomes" id="UP000028719">
    <property type="component" value="Unassembled WGS sequence"/>
</dbReference>
<evidence type="ECO:0000313" key="4">
    <source>
        <dbReference type="Proteomes" id="UP000184108"/>
    </source>
</evidence>
<dbReference type="PROSITE" id="PS51257">
    <property type="entry name" value="PROKAR_LIPOPROTEIN"/>
    <property type="match status" value="1"/>
</dbReference>